<dbReference type="RefSeq" id="WP_091644474.1">
    <property type="nucleotide sequence ID" value="NZ_FOEG01000005.1"/>
</dbReference>
<evidence type="ECO:0000313" key="2">
    <source>
        <dbReference type="EMBL" id="SEO97749.1"/>
    </source>
</evidence>
<feature type="domain" description="BioF2-like acetyltransferase" evidence="1">
    <location>
        <begin position="154"/>
        <end position="277"/>
    </location>
</feature>
<dbReference type="InterPro" id="IPR050644">
    <property type="entry name" value="PG_Glycine_Bridge_Synth"/>
</dbReference>
<dbReference type="STRING" id="406100.SAMN04488052_105152"/>
<proteinExistence type="predicted"/>
<reference evidence="2 3" key="1">
    <citation type="submission" date="2016-10" db="EMBL/GenBank/DDBJ databases">
        <authorList>
            <person name="de Groot N.N."/>
        </authorList>
    </citation>
    <scope>NUCLEOTIDE SEQUENCE [LARGE SCALE GENOMIC DNA]</scope>
    <source>
        <strain evidence="2 3">CGMCC 1.6291</strain>
    </source>
</reference>
<dbReference type="InterPro" id="IPR017469">
    <property type="entry name" value="PEP-CTERM_FemAB-rel"/>
</dbReference>
<dbReference type="Gene3D" id="3.40.630.30">
    <property type="match status" value="1"/>
</dbReference>
<gene>
    <name evidence="2" type="ORF">SAMN04488052_105152</name>
</gene>
<name>A0A1H8U3E1_9GAMM</name>
<dbReference type="SUPFAM" id="SSF55729">
    <property type="entry name" value="Acyl-CoA N-acyltransferases (Nat)"/>
    <property type="match status" value="1"/>
</dbReference>
<dbReference type="InterPro" id="IPR038740">
    <property type="entry name" value="BioF2-like_GNAT_dom"/>
</dbReference>
<dbReference type="PANTHER" id="PTHR36174">
    <property type="entry name" value="LIPID II:GLYCINE GLYCYLTRANSFERASE"/>
    <property type="match status" value="1"/>
</dbReference>
<dbReference type="InterPro" id="IPR016181">
    <property type="entry name" value="Acyl_CoA_acyltransferase"/>
</dbReference>
<dbReference type="EMBL" id="FOEG01000005">
    <property type="protein sequence ID" value="SEO97749.1"/>
    <property type="molecule type" value="Genomic_DNA"/>
</dbReference>
<protein>
    <submittedName>
        <fullName evidence="2">FemAB-related protein, PEP-CTERM system-associated</fullName>
    </submittedName>
</protein>
<dbReference type="AlphaFoldDB" id="A0A1H8U3E1"/>
<evidence type="ECO:0000259" key="1">
    <source>
        <dbReference type="Pfam" id="PF13480"/>
    </source>
</evidence>
<dbReference type="NCBIfam" id="TIGR03019">
    <property type="entry name" value="pepcterm_femAB"/>
    <property type="match status" value="1"/>
</dbReference>
<dbReference type="PANTHER" id="PTHR36174:SF1">
    <property type="entry name" value="LIPID II:GLYCINE GLYCYLTRANSFERASE"/>
    <property type="match status" value="1"/>
</dbReference>
<accession>A0A1H8U3E1</accession>
<sequence>MTSASIEISELTAQDHDRWDAFVEACPRATFCHRAGWQTVIERAFGHRTRFLMATRDGRIEGVLPLARVRSLLFGDQLVSLPFCVYGGIAADTGEAAIALDAAAQAYAAECGVDHLEYRNMEPRHDDWPTKELYVTFRKAIEPDVDANMQAIPRKQRRMVRQGMKAGLTSAFDDDVDRFFRIYAQNVHRMGTPVFSKRYFQTLLDVFGDACRILAVHRGDEPVASVMTFYFRDEVMPYYGAGMPLARDVAGYDFLYWELMRRGCEAGYRLFDYGRSKQGTGSWSFKKNWGFEPQPLYYEFQLHRGDKVPDNNPLNPKYQRAIRMWQRLPLSVANVLGPRIVRNLG</sequence>
<organism evidence="2 3">
    <name type="scientific">Aquisalimonas asiatica</name>
    <dbReference type="NCBI Taxonomy" id="406100"/>
    <lineage>
        <taxon>Bacteria</taxon>
        <taxon>Pseudomonadati</taxon>
        <taxon>Pseudomonadota</taxon>
        <taxon>Gammaproteobacteria</taxon>
        <taxon>Chromatiales</taxon>
        <taxon>Ectothiorhodospiraceae</taxon>
        <taxon>Aquisalimonas</taxon>
    </lineage>
</organism>
<dbReference type="OrthoDB" id="9773932at2"/>
<evidence type="ECO:0000313" key="3">
    <source>
        <dbReference type="Proteomes" id="UP000199657"/>
    </source>
</evidence>
<keyword evidence="3" id="KW-1185">Reference proteome</keyword>
<dbReference type="Proteomes" id="UP000199657">
    <property type="component" value="Unassembled WGS sequence"/>
</dbReference>
<dbReference type="Pfam" id="PF13480">
    <property type="entry name" value="Acetyltransf_6"/>
    <property type="match status" value="1"/>
</dbReference>